<dbReference type="GeneID" id="5847263"/>
<protein>
    <submittedName>
        <fullName evidence="1">Uncharacterized protein</fullName>
    </submittedName>
</protein>
<dbReference type="PaxDb" id="5141-EFNCRP00000007332"/>
<dbReference type="Proteomes" id="UP000001805">
    <property type="component" value="Chromosome 1, Linkage Group I"/>
</dbReference>
<dbReference type="HOGENOM" id="CLU_204780_0_0_1"/>
<reference evidence="1 2" key="1">
    <citation type="journal article" date="2003" name="Nature">
        <title>The genome sequence of the filamentous fungus Neurospora crassa.</title>
        <authorList>
            <person name="Galagan J.E."/>
            <person name="Calvo S.E."/>
            <person name="Borkovich K.A."/>
            <person name="Selker E.U."/>
            <person name="Read N.D."/>
            <person name="Jaffe D."/>
            <person name="FitzHugh W."/>
            <person name="Ma L.J."/>
            <person name="Smirnov S."/>
            <person name="Purcell S."/>
            <person name="Rehman B."/>
            <person name="Elkins T."/>
            <person name="Engels R."/>
            <person name="Wang S."/>
            <person name="Nielsen C.B."/>
            <person name="Butler J."/>
            <person name="Endrizzi M."/>
            <person name="Qui D."/>
            <person name="Ianakiev P."/>
            <person name="Bell-Pedersen D."/>
            <person name="Nelson M.A."/>
            <person name="Werner-Washburne M."/>
            <person name="Selitrennikoff C.P."/>
            <person name="Kinsey J.A."/>
            <person name="Braun E.L."/>
            <person name="Zelter A."/>
            <person name="Schulte U."/>
            <person name="Kothe G.O."/>
            <person name="Jedd G."/>
            <person name="Mewes W."/>
            <person name="Staben C."/>
            <person name="Marcotte E."/>
            <person name="Greenberg D."/>
            <person name="Roy A."/>
            <person name="Foley K."/>
            <person name="Naylor J."/>
            <person name="Stange-Thomann N."/>
            <person name="Barrett R."/>
            <person name="Gnerre S."/>
            <person name="Kamal M."/>
            <person name="Kamvysselis M."/>
            <person name="Mauceli E."/>
            <person name="Bielke C."/>
            <person name="Rudd S."/>
            <person name="Frishman D."/>
            <person name="Krystofova S."/>
            <person name="Rasmussen C."/>
            <person name="Metzenberg R.L."/>
            <person name="Perkins D.D."/>
            <person name="Kroken S."/>
            <person name="Cogoni C."/>
            <person name="Macino G."/>
            <person name="Catcheside D."/>
            <person name="Li W."/>
            <person name="Pratt R.J."/>
            <person name="Osmani S.A."/>
            <person name="DeSouza C.P."/>
            <person name="Glass L."/>
            <person name="Orbach M.J."/>
            <person name="Berglund J.A."/>
            <person name="Voelker R."/>
            <person name="Yarden O."/>
            <person name="Plamann M."/>
            <person name="Seiler S."/>
            <person name="Dunlap J."/>
            <person name="Radford A."/>
            <person name="Aramayo R."/>
            <person name="Natvig D.O."/>
            <person name="Alex L.A."/>
            <person name="Mannhaupt G."/>
            <person name="Ebbole D.J."/>
            <person name="Freitag M."/>
            <person name="Paulsen I."/>
            <person name="Sachs M.S."/>
            <person name="Lander E.S."/>
            <person name="Nusbaum C."/>
            <person name="Birren B."/>
        </authorList>
    </citation>
    <scope>NUCLEOTIDE SEQUENCE [LARGE SCALE GENOMIC DNA]</scope>
    <source>
        <strain evidence="2">ATCC 24698 / 74-OR23-1A / CBS 708.71 / DSM 1257 / FGSC 987</strain>
    </source>
</reference>
<accession>A7UWY1</accession>
<keyword evidence="2" id="KW-1185">Reference proteome</keyword>
<dbReference type="VEuPathDB" id="FungiDB:NCU11349"/>
<sequence>MSTMHKDTTHDMHYRKAMFALYQGWCGRSVPPSTNGGGAQEVACVMSRRKSVSFSNRGPCSPLMRMSD</sequence>
<dbReference type="KEGG" id="ncr:NCU11349"/>
<gene>
    <name evidence="1" type="ORF">NCU11349</name>
</gene>
<dbReference type="InParanoid" id="A7UWY1"/>
<evidence type="ECO:0000313" key="2">
    <source>
        <dbReference type="Proteomes" id="UP000001805"/>
    </source>
</evidence>
<evidence type="ECO:0000313" key="1">
    <source>
        <dbReference type="EMBL" id="EDO65052.2"/>
    </source>
</evidence>
<name>A7UWY1_NEUCR</name>
<dbReference type="AlphaFoldDB" id="A7UWY1"/>
<dbReference type="EMBL" id="CM002236">
    <property type="protein sequence ID" value="EDO65052.2"/>
    <property type="molecule type" value="Genomic_DNA"/>
</dbReference>
<dbReference type="RefSeq" id="XP_001728143.2">
    <property type="nucleotide sequence ID" value="XM_001728091.2"/>
</dbReference>
<proteinExistence type="predicted"/>
<organism evidence="1 2">
    <name type="scientific">Neurospora crassa (strain ATCC 24698 / 74-OR23-1A / CBS 708.71 / DSM 1257 / FGSC 987)</name>
    <dbReference type="NCBI Taxonomy" id="367110"/>
    <lineage>
        <taxon>Eukaryota</taxon>
        <taxon>Fungi</taxon>
        <taxon>Dikarya</taxon>
        <taxon>Ascomycota</taxon>
        <taxon>Pezizomycotina</taxon>
        <taxon>Sordariomycetes</taxon>
        <taxon>Sordariomycetidae</taxon>
        <taxon>Sordariales</taxon>
        <taxon>Sordariaceae</taxon>
        <taxon>Neurospora</taxon>
    </lineage>
</organism>